<evidence type="ECO:0000256" key="4">
    <source>
        <dbReference type="ARBA" id="ARBA00022989"/>
    </source>
</evidence>
<feature type="transmembrane region" description="Helical" evidence="6">
    <location>
        <begin position="279"/>
        <end position="297"/>
    </location>
</feature>
<dbReference type="InterPro" id="IPR030922">
    <property type="entry name" value="LptF"/>
</dbReference>
<dbReference type="Pfam" id="PF03739">
    <property type="entry name" value="LptF_LptG"/>
    <property type="match status" value="1"/>
</dbReference>
<evidence type="ECO:0000256" key="3">
    <source>
        <dbReference type="ARBA" id="ARBA00022692"/>
    </source>
</evidence>
<keyword evidence="4 6" id="KW-1133">Transmembrane helix</keyword>
<feature type="transmembrane region" description="Helical" evidence="6">
    <location>
        <begin position="100"/>
        <end position="122"/>
    </location>
</feature>
<evidence type="ECO:0000256" key="6">
    <source>
        <dbReference type="SAM" id="Phobius"/>
    </source>
</evidence>
<dbReference type="GO" id="GO:0055085">
    <property type="term" value="P:transmembrane transport"/>
    <property type="evidence" value="ECO:0007669"/>
    <property type="project" value="InterPro"/>
</dbReference>
<evidence type="ECO:0000256" key="2">
    <source>
        <dbReference type="ARBA" id="ARBA00022475"/>
    </source>
</evidence>
<feature type="transmembrane region" description="Helical" evidence="6">
    <location>
        <begin position="304"/>
        <end position="321"/>
    </location>
</feature>
<reference evidence="7" key="1">
    <citation type="submission" date="2018-06" db="EMBL/GenBank/DDBJ databases">
        <authorList>
            <person name="Zhirakovskaya E."/>
        </authorList>
    </citation>
    <scope>NUCLEOTIDE SEQUENCE</scope>
</reference>
<evidence type="ECO:0000313" key="7">
    <source>
        <dbReference type="EMBL" id="VAX02034.1"/>
    </source>
</evidence>
<evidence type="ECO:0000256" key="5">
    <source>
        <dbReference type="ARBA" id="ARBA00023136"/>
    </source>
</evidence>
<proteinExistence type="predicted"/>
<dbReference type="NCBIfam" id="TIGR04407">
    <property type="entry name" value="LptF_YjgP"/>
    <property type="match status" value="1"/>
</dbReference>
<dbReference type="AlphaFoldDB" id="A0A3B1AQF0"/>
<feature type="transmembrane region" description="Helical" evidence="6">
    <location>
        <begin position="333"/>
        <end position="355"/>
    </location>
</feature>
<keyword evidence="5 6" id="KW-0472">Membrane</keyword>
<feature type="transmembrane region" description="Helical" evidence="6">
    <location>
        <begin position="61"/>
        <end position="79"/>
    </location>
</feature>
<dbReference type="PANTHER" id="PTHR33529:SF2">
    <property type="entry name" value="LIPOPOLYSACCHARIDE EXPORT SYSTEM PERMEASE PROTEIN LPTG"/>
    <property type="match status" value="1"/>
</dbReference>
<accession>A0A3B1AQF0</accession>
<sequence>MLKKIDKYILQATIVPLFVTLGISAVLLLLEKMLSLFDFVINQGGPIDIVWRMLGNLMPQYLTLVLPLSMFLGVLLAVRKLALNSELDALMATGMSLNRLAVPTFYIAIFLLIVNVIVVGFVQPYSRYAYQGLVFDVRSGALGASIKAGEFTDLGDGLMLRIEESRDSGRELINIFAQKESENGRIQSISAERGSFFVSLDQRFLILRVYNGTIIDLDLTQSRPNIVNFDMHDLPMDVPNFAAFRDRGQEAKEMTIIELWQARGSDDPAVIATIHSRTARALSILIVPFLAIPLGLVAKRSGRALGITVGVIILLIYHKVLEFGLNFSAMGGVSPWLVIWLPTLIFILLTARLYYIGTYKVGGLPLRRIEIIYEVMVEAISRIIRRLRTVR</sequence>
<dbReference type="EMBL" id="UOFW01000006">
    <property type="protein sequence ID" value="VAX02034.1"/>
    <property type="molecule type" value="Genomic_DNA"/>
</dbReference>
<keyword evidence="2" id="KW-1003">Cell membrane</keyword>
<keyword evidence="3 6" id="KW-0812">Transmembrane</keyword>
<feature type="transmembrane region" description="Helical" evidence="6">
    <location>
        <begin position="12"/>
        <end position="30"/>
    </location>
</feature>
<dbReference type="GO" id="GO:0043190">
    <property type="term" value="C:ATP-binding cassette (ABC) transporter complex"/>
    <property type="evidence" value="ECO:0007669"/>
    <property type="project" value="InterPro"/>
</dbReference>
<protein>
    <submittedName>
        <fullName evidence="7">Lipopolysaccharide export system permease protein LptF</fullName>
    </submittedName>
</protein>
<name>A0A3B1AQF0_9ZZZZ</name>
<comment type="subcellular location">
    <subcellularLocation>
        <location evidence="1">Cell membrane</location>
        <topology evidence="1">Multi-pass membrane protein</topology>
    </subcellularLocation>
</comment>
<dbReference type="PANTHER" id="PTHR33529">
    <property type="entry name" value="SLR0882 PROTEIN-RELATED"/>
    <property type="match status" value="1"/>
</dbReference>
<organism evidence="7">
    <name type="scientific">hydrothermal vent metagenome</name>
    <dbReference type="NCBI Taxonomy" id="652676"/>
    <lineage>
        <taxon>unclassified sequences</taxon>
        <taxon>metagenomes</taxon>
        <taxon>ecological metagenomes</taxon>
    </lineage>
</organism>
<evidence type="ECO:0000256" key="1">
    <source>
        <dbReference type="ARBA" id="ARBA00004651"/>
    </source>
</evidence>
<dbReference type="InterPro" id="IPR005495">
    <property type="entry name" value="LptG/LptF_permease"/>
</dbReference>
<gene>
    <name evidence="7" type="ORF">MNBD_ALPHA03-335</name>
</gene>
<dbReference type="GO" id="GO:0015920">
    <property type="term" value="P:lipopolysaccharide transport"/>
    <property type="evidence" value="ECO:0007669"/>
    <property type="project" value="TreeGrafter"/>
</dbReference>